<protein>
    <recommendedName>
        <fullName evidence="4">Probable nitronate monooxygenase</fullName>
    </recommendedName>
    <alternativeName>
        <fullName evidence="10">Propionate 3-nitronate monooxygenase</fullName>
    </alternativeName>
</protein>
<dbReference type="EMBL" id="JACSQO010000002">
    <property type="protein sequence ID" value="MBD7943623.1"/>
    <property type="molecule type" value="Genomic_DNA"/>
</dbReference>
<dbReference type="Proteomes" id="UP000640786">
    <property type="component" value="Unassembled WGS sequence"/>
</dbReference>
<sequence>MDNTFIRALDLKFPIIQAPMAGGATTSALVSAVSNQGALGMIGAGYLKPDDLRHQIKQVKSETNASFGVNLFVPEHYEIKEEQIEKSKRLIETYELLLNQQVGEPSLPNRETEMCIYEELIQVVLDENVPVCSFTFGIPSKETIQTFKRQGVFTIGTATNVSEAIAVESLGMDAVVVQGSEAGGHRGNFLCDSNESMIGLIALVPQVVDQVDIPVIAAGGIMDGRGLSSALCLGAEAVQMGTAFLTCKESGAHPVHQQAILLAKSEDIVTTKAFSGKDARGIENQFMKEMKEHEAVLPPFPVQNALTQNLRKLASQQKNPEFMSLWSGQGPTLAREETVEQLINRVANEAALILDRIRL</sequence>
<keyword evidence="13" id="KW-1185">Reference proteome</keyword>
<keyword evidence="9 12" id="KW-0503">Monooxygenase</keyword>
<evidence type="ECO:0000256" key="7">
    <source>
        <dbReference type="ARBA" id="ARBA00022643"/>
    </source>
</evidence>
<comment type="caution">
    <text evidence="12">The sequence shown here is derived from an EMBL/GenBank/DDBJ whole genome shotgun (WGS) entry which is preliminary data.</text>
</comment>
<keyword evidence="8" id="KW-0560">Oxidoreductase</keyword>
<evidence type="ECO:0000256" key="2">
    <source>
        <dbReference type="ARBA" id="ARBA00003535"/>
    </source>
</evidence>
<keyword evidence="7" id="KW-0288">FMN</keyword>
<dbReference type="Pfam" id="PF03060">
    <property type="entry name" value="NMO"/>
    <property type="match status" value="1"/>
</dbReference>
<comment type="similarity">
    <text evidence="3">Belongs to the nitronate monooxygenase family. NMO class I subfamily.</text>
</comment>
<comment type="cofactor">
    <cofactor evidence="1">
        <name>FMN</name>
        <dbReference type="ChEBI" id="CHEBI:58210"/>
    </cofactor>
</comment>
<dbReference type="SUPFAM" id="SSF51412">
    <property type="entry name" value="Inosine monophosphate dehydrogenase (IMPDH)"/>
    <property type="match status" value="1"/>
</dbReference>
<reference evidence="12 13" key="1">
    <citation type="submission" date="2020-08" db="EMBL/GenBank/DDBJ databases">
        <title>A Genomic Blueprint of the Chicken Gut Microbiome.</title>
        <authorList>
            <person name="Gilroy R."/>
            <person name="Ravi A."/>
            <person name="Getino M."/>
            <person name="Pursley I."/>
            <person name="Horton D.L."/>
            <person name="Alikhan N.-F."/>
            <person name="Baker D."/>
            <person name="Gharbi K."/>
            <person name="Hall N."/>
            <person name="Watson M."/>
            <person name="Adriaenssens E.M."/>
            <person name="Foster-Nyarko E."/>
            <person name="Jarju S."/>
            <person name="Secka A."/>
            <person name="Antonio M."/>
            <person name="Oren A."/>
            <person name="Chaudhuri R."/>
            <person name="La Ragione R.M."/>
            <person name="Hildebrand F."/>
            <person name="Pallen M.J."/>
        </authorList>
    </citation>
    <scope>NUCLEOTIDE SEQUENCE [LARGE SCALE GENOMIC DNA]</scope>
    <source>
        <strain evidence="12 13">Sa2BUA9</strain>
    </source>
</reference>
<evidence type="ECO:0000256" key="6">
    <source>
        <dbReference type="ARBA" id="ARBA00022630"/>
    </source>
</evidence>
<name>A0ABR8R760_9BACI</name>
<comment type="catalytic activity">
    <reaction evidence="11">
        <text>3 propionate 3-nitronate + 3 O2 + H2O = 3 3-oxopropanoate + 2 nitrate + nitrite + H2O2 + 3 H(+)</text>
        <dbReference type="Rhea" id="RHEA:57332"/>
        <dbReference type="ChEBI" id="CHEBI:15377"/>
        <dbReference type="ChEBI" id="CHEBI:15378"/>
        <dbReference type="ChEBI" id="CHEBI:15379"/>
        <dbReference type="ChEBI" id="CHEBI:16240"/>
        <dbReference type="ChEBI" id="CHEBI:16301"/>
        <dbReference type="ChEBI" id="CHEBI:17632"/>
        <dbReference type="ChEBI" id="CHEBI:33190"/>
        <dbReference type="ChEBI" id="CHEBI:136067"/>
    </reaction>
</comment>
<dbReference type="InterPro" id="IPR004136">
    <property type="entry name" value="NMO"/>
</dbReference>
<evidence type="ECO:0000256" key="1">
    <source>
        <dbReference type="ARBA" id="ARBA00001917"/>
    </source>
</evidence>
<evidence type="ECO:0000313" key="13">
    <source>
        <dbReference type="Proteomes" id="UP000640786"/>
    </source>
</evidence>
<dbReference type="PANTHER" id="PTHR42747">
    <property type="entry name" value="NITRONATE MONOOXYGENASE-RELATED"/>
    <property type="match status" value="1"/>
</dbReference>
<accession>A0ABR8R760</accession>
<comment type="function">
    <text evidence="2">Nitronate monooxygenase that uses molecular oxygen to catalyze the oxidative denitrification of alkyl nitronates. Acts on propionate 3-nitronate (P3N), the presumed physiological substrate. Probably functions in the detoxification of P3N, a metabolic poison produced by plants and fungi as a defense mechanism.</text>
</comment>
<evidence type="ECO:0000256" key="8">
    <source>
        <dbReference type="ARBA" id="ARBA00023002"/>
    </source>
</evidence>
<evidence type="ECO:0000256" key="5">
    <source>
        <dbReference type="ARBA" id="ARBA00022575"/>
    </source>
</evidence>
<evidence type="ECO:0000256" key="9">
    <source>
        <dbReference type="ARBA" id="ARBA00023033"/>
    </source>
</evidence>
<keyword evidence="5" id="KW-0216">Detoxification</keyword>
<evidence type="ECO:0000313" key="12">
    <source>
        <dbReference type="EMBL" id="MBD7943623.1"/>
    </source>
</evidence>
<dbReference type="CDD" id="cd04730">
    <property type="entry name" value="NPD_like"/>
    <property type="match status" value="1"/>
</dbReference>
<gene>
    <name evidence="12" type="ORF">H9650_05775</name>
</gene>
<dbReference type="RefSeq" id="WP_144535508.1">
    <property type="nucleotide sequence ID" value="NZ_JACSQO010000002.1"/>
</dbReference>
<dbReference type="InterPro" id="IPR013785">
    <property type="entry name" value="Aldolase_TIM"/>
</dbReference>
<evidence type="ECO:0000256" key="4">
    <source>
        <dbReference type="ARBA" id="ARBA00013457"/>
    </source>
</evidence>
<dbReference type="Gene3D" id="3.20.20.70">
    <property type="entry name" value="Aldolase class I"/>
    <property type="match status" value="1"/>
</dbReference>
<dbReference type="PANTHER" id="PTHR42747:SF3">
    <property type="entry name" value="NITRONATE MONOOXYGENASE-RELATED"/>
    <property type="match status" value="1"/>
</dbReference>
<evidence type="ECO:0000256" key="10">
    <source>
        <dbReference type="ARBA" id="ARBA00031155"/>
    </source>
</evidence>
<evidence type="ECO:0000256" key="11">
    <source>
        <dbReference type="ARBA" id="ARBA00049401"/>
    </source>
</evidence>
<keyword evidence="6" id="KW-0285">Flavoprotein</keyword>
<dbReference type="GO" id="GO:0004497">
    <property type="term" value="F:monooxygenase activity"/>
    <property type="evidence" value="ECO:0007669"/>
    <property type="project" value="UniProtKB-KW"/>
</dbReference>
<proteinExistence type="inferred from homology"/>
<organism evidence="12 13">
    <name type="scientific">Psychrobacillus faecigallinarum</name>
    <dbReference type="NCBI Taxonomy" id="2762235"/>
    <lineage>
        <taxon>Bacteria</taxon>
        <taxon>Bacillati</taxon>
        <taxon>Bacillota</taxon>
        <taxon>Bacilli</taxon>
        <taxon>Bacillales</taxon>
        <taxon>Bacillaceae</taxon>
        <taxon>Psychrobacillus</taxon>
    </lineage>
</organism>
<evidence type="ECO:0000256" key="3">
    <source>
        <dbReference type="ARBA" id="ARBA00009881"/>
    </source>
</evidence>